<comment type="caution">
    <text evidence="1">The sequence shown here is derived from an EMBL/GenBank/DDBJ whole genome shotgun (WGS) entry which is preliminary data.</text>
</comment>
<dbReference type="Proteomes" id="UP000747110">
    <property type="component" value="Unassembled WGS sequence"/>
</dbReference>
<dbReference type="Pfam" id="PF00118">
    <property type="entry name" value="Cpn60_TCP1"/>
    <property type="match status" value="1"/>
</dbReference>
<sequence>AYPYSMETLMQICKFYEELAFSCFGPYGRLKALQAAPHTPASVITSVSGPLVQGVRAIHPFGQLLVAGTAQAQHAQYGDGGLACLYLAARIVQAVVENSPCRGDLYESIRMLQALGHMMQGLLSSDLENATSPVSTIVQIVACESVQHYLALCRGVLFPKLSCFLSSADVEYLAALMVETFVATLPDEHPGLQSAASLPCVSFHTFRGEDVRESCVLPGVVLPVSDITVESFDVLTDLAVRQGNTDVMPHGTVNRTIGDIGIVLLHEALDIRGSQHYESASTGLNGLVSIEQQRRDQPGEAEAQDLARVLTLLDGLLQRSANTHVVASQKGINPVVQDWLVRRGIAPLQRLGAMKVSALAKTAGCTPVGSLLYCQDASVCTYGRLHAEIKAMGGQQVLLLRPTTYTSVVTIALCCPLDAMSEHLKLAADSSIHLLRTTLQQQAIAVQGPGRIEDALAKHIETWAARLSGTSVRQEAVICSVALALRQLKQAVTLRPTFLAHSTQSGGPTGDIDPHDANNGNVELSNLDSLPCKLSYIQRAISTAVQLIKLAH</sequence>
<dbReference type="SUPFAM" id="SSF52029">
    <property type="entry name" value="GroEL apical domain-like"/>
    <property type="match status" value="1"/>
</dbReference>
<dbReference type="Gene3D" id="3.50.7.10">
    <property type="entry name" value="GroEL"/>
    <property type="match status" value="1"/>
</dbReference>
<organism evidence="1 2">
    <name type="scientific">Volvox reticuliferus</name>
    <dbReference type="NCBI Taxonomy" id="1737510"/>
    <lineage>
        <taxon>Eukaryota</taxon>
        <taxon>Viridiplantae</taxon>
        <taxon>Chlorophyta</taxon>
        <taxon>core chlorophytes</taxon>
        <taxon>Chlorophyceae</taxon>
        <taxon>CS clade</taxon>
        <taxon>Chlamydomonadales</taxon>
        <taxon>Volvocaceae</taxon>
        <taxon>Volvox</taxon>
    </lineage>
</organism>
<protein>
    <submittedName>
        <fullName evidence="1">Uncharacterized protein</fullName>
    </submittedName>
</protein>
<reference evidence="1" key="1">
    <citation type="journal article" date="2021" name="Proc. Natl. Acad. Sci. U.S.A.">
        <title>Three genomes in the algal genus Volvox reveal the fate of a haploid sex-determining region after a transition to homothallism.</title>
        <authorList>
            <person name="Yamamoto K."/>
            <person name="Hamaji T."/>
            <person name="Kawai-Toyooka H."/>
            <person name="Matsuzaki R."/>
            <person name="Takahashi F."/>
            <person name="Nishimura Y."/>
            <person name="Kawachi M."/>
            <person name="Noguchi H."/>
            <person name="Minakuchi Y."/>
            <person name="Umen J.G."/>
            <person name="Toyoda A."/>
            <person name="Nozaki H."/>
        </authorList>
    </citation>
    <scope>NUCLEOTIDE SEQUENCE</scope>
    <source>
        <strain evidence="1">NIES-3786</strain>
    </source>
</reference>
<dbReference type="AlphaFoldDB" id="A0A8J4FJB6"/>
<dbReference type="GO" id="GO:0005524">
    <property type="term" value="F:ATP binding"/>
    <property type="evidence" value="ECO:0007669"/>
    <property type="project" value="InterPro"/>
</dbReference>
<dbReference type="GO" id="GO:0005737">
    <property type="term" value="C:cytoplasm"/>
    <property type="evidence" value="ECO:0007669"/>
    <property type="project" value="TreeGrafter"/>
</dbReference>
<feature type="non-terminal residue" evidence="1">
    <location>
        <position position="552"/>
    </location>
</feature>
<dbReference type="Gene3D" id="3.30.260.10">
    <property type="entry name" value="TCP-1-like chaperonin intermediate domain"/>
    <property type="match status" value="1"/>
</dbReference>
<dbReference type="InterPro" id="IPR027409">
    <property type="entry name" value="GroEL-like_apical_dom_sf"/>
</dbReference>
<dbReference type="InterPro" id="IPR027413">
    <property type="entry name" value="GROEL-like_equatorial_sf"/>
</dbReference>
<dbReference type="Gene3D" id="1.10.560.10">
    <property type="entry name" value="GroEL-like equatorial domain"/>
    <property type="match status" value="1"/>
</dbReference>
<dbReference type="InterPro" id="IPR002423">
    <property type="entry name" value="Cpn60/GroEL/TCP-1"/>
</dbReference>
<dbReference type="SUPFAM" id="SSF48592">
    <property type="entry name" value="GroEL equatorial domain-like"/>
    <property type="match status" value="1"/>
</dbReference>
<dbReference type="GO" id="GO:0006457">
    <property type="term" value="P:protein folding"/>
    <property type="evidence" value="ECO:0007669"/>
    <property type="project" value="InterPro"/>
</dbReference>
<dbReference type="InterPro" id="IPR027410">
    <property type="entry name" value="TCP-1-like_intermed_sf"/>
</dbReference>
<dbReference type="GO" id="GO:0032502">
    <property type="term" value="P:developmental process"/>
    <property type="evidence" value="ECO:0007669"/>
    <property type="project" value="TreeGrafter"/>
</dbReference>
<dbReference type="GO" id="GO:0060271">
    <property type="term" value="P:cilium assembly"/>
    <property type="evidence" value="ECO:0007669"/>
    <property type="project" value="InterPro"/>
</dbReference>
<proteinExistence type="predicted"/>
<dbReference type="EMBL" id="BNCP01000004">
    <property type="protein sequence ID" value="GIL73141.1"/>
    <property type="molecule type" value="Genomic_DNA"/>
</dbReference>
<dbReference type="GO" id="GO:0051131">
    <property type="term" value="P:chaperone-mediated protein complex assembly"/>
    <property type="evidence" value="ECO:0007669"/>
    <property type="project" value="TreeGrafter"/>
</dbReference>
<gene>
    <name evidence="1" type="ORF">Vretifemale_3342</name>
</gene>
<dbReference type="GO" id="GO:0051082">
    <property type="term" value="F:unfolded protein binding"/>
    <property type="evidence" value="ECO:0007669"/>
    <property type="project" value="InterPro"/>
</dbReference>
<evidence type="ECO:0000313" key="1">
    <source>
        <dbReference type="EMBL" id="GIL73141.1"/>
    </source>
</evidence>
<accession>A0A8J4FJB6</accession>
<dbReference type="InterPro" id="IPR028790">
    <property type="entry name" value="MKKS"/>
</dbReference>
<dbReference type="PANTHER" id="PTHR46787:SF1">
    <property type="entry name" value="MOLECULAR CHAPERONE MKKS"/>
    <property type="match status" value="1"/>
</dbReference>
<name>A0A8J4FJB6_9CHLO</name>
<dbReference type="PANTHER" id="PTHR46787">
    <property type="entry name" value="SYNDROMES PUTATIVE CHAPERONIN-RELATED"/>
    <property type="match status" value="1"/>
</dbReference>
<dbReference type="OrthoDB" id="528704at2759"/>
<dbReference type="GO" id="GO:0005634">
    <property type="term" value="C:nucleus"/>
    <property type="evidence" value="ECO:0007669"/>
    <property type="project" value="TreeGrafter"/>
</dbReference>
<evidence type="ECO:0000313" key="2">
    <source>
        <dbReference type="Proteomes" id="UP000747110"/>
    </source>
</evidence>
<keyword evidence="2" id="KW-1185">Reference proteome</keyword>